<dbReference type="InterPro" id="IPR027417">
    <property type="entry name" value="P-loop_NTPase"/>
</dbReference>
<keyword evidence="7" id="KW-1185">Reference proteome</keyword>
<feature type="compositionally biased region" description="Polar residues" evidence="5">
    <location>
        <begin position="124"/>
        <end position="138"/>
    </location>
</feature>
<evidence type="ECO:0000256" key="5">
    <source>
        <dbReference type="SAM" id="MobiDB-lite"/>
    </source>
</evidence>
<dbReference type="AlphaFoldDB" id="A0A8R1DPL0"/>
<feature type="region of interest" description="Disordered" evidence="5">
    <location>
        <begin position="246"/>
        <end position="319"/>
    </location>
</feature>
<dbReference type="InterPro" id="IPR050534">
    <property type="entry name" value="Coronavir_polyprotein_1ab"/>
</dbReference>
<feature type="region of interest" description="Disordered" evidence="5">
    <location>
        <begin position="1"/>
        <end position="33"/>
    </location>
</feature>
<dbReference type="Gene3D" id="3.40.50.300">
    <property type="entry name" value="P-loop containing nucleotide triphosphate hydrolases"/>
    <property type="match status" value="1"/>
</dbReference>
<feature type="compositionally biased region" description="Low complexity" evidence="5">
    <location>
        <begin position="295"/>
        <end position="318"/>
    </location>
</feature>
<feature type="compositionally biased region" description="Basic and acidic residues" evidence="5">
    <location>
        <begin position="100"/>
        <end position="122"/>
    </location>
</feature>
<feature type="compositionally biased region" description="Polar residues" evidence="5">
    <location>
        <begin position="281"/>
        <end position="294"/>
    </location>
</feature>
<evidence type="ECO:0000256" key="2">
    <source>
        <dbReference type="ARBA" id="ARBA00022801"/>
    </source>
</evidence>
<dbReference type="GO" id="GO:0016787">
    <property type="term" value="F:hydrolase activity"/>
    <property type="evidence" value="ECO:0007669"/>
    <property type="project" value="UniProtKB-KW"/>
</dbReference>
<feature type="region of interest" description="Disordered" evidence="5">
    <location>
        <begin position="89"/>
        <end position="167"/>
    </location>
</feature>
<dbReference type="GO" id="GO:0043139">
    <property type="term" value="F:5'-3' DNA helicase activity"/>
    <property type="evidence" value="ECO:0007669"/>
    <property type="project" value="TreeGrafter"/>
</dbReference>
<dbReference type="PANTHER" id="PTHR43788:SF16">
    <property type="entry name" value="HELICASE WITH ZINC FINGER 2"/>
    <property type="match status" value="1"/>
</dbReference>
<evidence type="ECO:0000313" key="6">
    <source>
        <dbReference type="EnsemblMetazoa" id="CJA08700.1"/>
    </source>
</evidence>
<dbReference type="EnsemblMetazoa" id="CJA08700.1">
    <property type="protein sequence ID" value="CJA08700.1"/>
    <property type="gene ID" value="WBGene00127905"/>
</dbReference>
<evidence type="ECO:0000256" key="1">
    <source>
        <dbReference type="ARBA" id="ARBA00022741"/>
    </source>
</evidence>
<keyword evidence="3" id="KW-0347">Helicase</keyword>
<protein>
    <submittedName>
        <fullName evidence="6">Uncharacterized protein</fullName>
    </submittedName>
</protein>
<reference evidence="6" key="2">
    <citation type="submission" date="2022-06" db="UniProtKB">
        <authorList>
            <consortium name="EnsemblMetazoa"/>
        </authorList>
    </citation>
    <scope>IDENTIFICATION</scope>
    <source>
        <strain evidence="6">DF5081</strain>
    </source>
</reference>
<dbReference type="Proteomes" id="UP000005237">
    <property type="component" value="Unassembled WGS sequence"/>
</dbReference>
<keyword evidence="1" id="KW-0547">Nucleotide-binding</keyword>
<dbReference type="PANTHER" id="PTHR43788">
    <property type="entry name" value="DNA2/NAM7 HELICASE FAMILY MEMBER"/>
    <property type="match status" value="1"/>
</dbReference>
<proteinExistence type="predicted"/>
<sequence length="909" mass="101027">MGAVGSRPKGVATRSDFTSNPGYPSPRPPTNLIPLQSRQQLHHIRHNPHLLSAHDPASECDISFTQLHQVELERQRAVKERKALSRAVEEELDLSLDMCPPKRPEKPGLKHAVTDEDSEAKPDPTQSEKSFDSNQEEGTNAEFDPPQKSLPEFNQKEAGDPDDEQNPVLAVDDISQIPDQVDGLWIPHRQERHPFAEYYEQKEDDGRPQHRLRCLIANVSIRHVHSFRMASLLWARKIQPFTRKSSQMTVQTFRRTPAQTPGSYTRPASQWLPTSRAVATRGTNVQGVSPTTEPTSSLQTRSQASSSVPSSQASHGSQCLRQQKSLCSAVHTSQPSTAPTSRFRGHGVRLGISATIPLGHKHLDLGSYIATIHETTAHAKGRVAKFFLNTPSGPPQQASWQRDTTFTIETSDGESNQCKVLSMNHFPQHIAISARSVSARELDDITGAEVFITQPQDFAIADFAIAYHWLPALFGGRKVTTTNSRGLSVIFPRLPFLPTGEQKRYVRLYCDPELPAIVCGAAFGTGKTPTAMLATIVMANIEDPADRPLQLVITPTNAAAANAAKALKKLDPANYCKSLRIISTQNRGRQHYTTHTEYDYTSVLGEVFWIFVRNYDQAHPHEKIEDEMILSAVFYARALHSGRTTSSLLRNSSLKKHVQAGPLPMGTVILHVYKTKVILGATASVLDSFVRGDFRSETTKVRTVIIEEASQVPRHIFVALANILPDACLGRGFETTQATLNTSNAATIEDTRHRKPFGRYQQEPTVPGRTAQECFPLSGYGHQSSWDDLLQPNSSRHSKPRRLTVGIRWDYHKAQASLVSEMLEQRDVHVGTVDGSQGKEYDVSIVLASTTSQMSDCLLDRNRVKEAGRNTEPWKSALASSEDTTISEKDARLRLHLPPERKKPSEERH</sequence>
<keyword evidence="2" id="KW-0378">Hydrolase</keyword>
<name>A0A8R1DPL0_CAEJA</name>
<evidence type="ECO:0000256" key="4">
    <source>
        <dbReference type="ARBA" id="ARBA00022840"/>
    </source>
</evidence>
<accession>A0A8R1DPL0</accession>
<reference evidence="7" key="1">
    <citation type="submission" date="2010-08" db="EMBL/GenBank/DDBJ databases">
        <authorList>
            <consortium name="Caenorhabditis japonica Sequencing Consortium"/>
            <person name="Wilson R.K."/>
        </authorList>
    </citation>
    <scope>NUCLEOTIDE SEQUENCE [LARGE SCALE GENOMIC DNA]</scope>
    <source>
        <strain evidence="7">DF5081</strain>
    </source>
</reference>
<dbReference type="SUPFAM" id="SSF52540">
    <property type="entry name" value="P-loop containing nucleoside triphosphate hydrolases"/>
    <property type="match status" value="1"/>
</dbReference>
<feature type="compositionally biased region" description="Basic and acidic residues" evidence="5">
    <location>
        <begin position="886"/>
        <end position="909"/>
    </location>
</feature>
<evidence type="ECO:0000256" key="3">
    <source>
        <dbReference type="ARBA" id="ARBA00022806"/>
    </source>
</evidence>
<evidence type="ECO:0000313" key="7">
    <source>
        <dbReference type="Proteomes" id="UP000005237"/>
    </source>
</evidence>
<keyword evidence="4" id="KW-0067">ATP-binding</keyword>
<feature type="compositionally biased region" description="Polar residues" evidence="5">
    <location>
        <begin position="246"/>
        <end position="273"/>
    </location>
</feature>
<feature type="region of interest" description="Disordered" evidence="5">
    <location>
        <begin position="868"/>
        <end position="909"/>
    </location>
</feature>
<organism evidence="6 7">
    <name type="scientific">Caenorhabditis japonica</name>
    <dbReference type="NCBI Taxonomy" id="281687"/>
    <lineage>
        <taxon>Eukaryota</taxon>
        <taxon>Metazoa</taxon>
        <taxon>Ecdysozoa</taxon>
        <taxon>Nematoda</taxon>
        <taxon>Chromadorea</taxon>
        <taxon>Rhabditida</taxon>
        <taxon>Rhabditina</taxon>
        <taxon>Rhabditomorpha</taxon>
        <taxon>Rhabditoidea</taxon>
        <taxon>Rhabditidae</taxon>
        <taxon>Peloderinae</taxon>
        <taxon>Caenorhabditis</taxon>
    </lineage>
</organism>
<dbReference type="GO" id="GO:0005524">
    <property type="term" value="F:ATP binding"/>
    <property type="evidence" value="ECO:0007669"/>
    <property type="project" value="UniProtKB-KW"/>
</dbReference>